<dbReference type="InterPro" id="IPR001680">
    <property type="entry name" value="WD40_rpt"/>
</dbReference>
<sequence length="57" mass="6464">RNRHKEDILCIAQCPPRHLATGSYDGEIIVWSVVSERILCRFQIVQPTPPQPSSSFS</sequence>
<dbReference type="Gene3D" id="2.130.10.10">
    <property type="entry name" value="YVTN repeat-like/Quinoprotein amine dehydrogenase"/>
    <property type="match status" value="1"/>
</dbReference>
<dbReference type="SUPFAM" id="SSF50978">
    <property type="entry name" value="WD40 repeat-like"/>
    <property type="match status" value="1"/>
</dbReference>
<keyword evidence="1" id="KW-0677">Repeat</keyword>
<organism evidence="3 4">
    <name type="scientific">Culter alburnus</name>
    <name type="common">Topmouth culter</name>
    <dbReference type="NCBI Taxonomy" id="194366"/>
    <lineage>
        <taxon>Eukaryota</taxon>
        <taxon>Metazoa</taxon>
        <taxon>Chordata</taxon>
        <taxon>Craniata</taxon>
        <taxon>Vertebrata</taxon>
        <taxon>Euteleostomi</taxon>
        <taxon>Actinopterygii</taxon>
        <taxon>Neopterygii</taxon>
        <taxon>Teleostei</taxon>
        <taxon>Ostariophysi</taxon>
        <taxon>Cypriniformes</taxon>
        <taxon>Xenocyprididae</taxon>
        <taxon>Xenocypridinae</taxon>
        <taxon>Culter</taxon>
    </lineage>
</organism>
<comment type="caution">
    <text evidence="3">The sequence shown here is derived from an EMBL/GenBank/DDBJ whole genome shotgun (WGS) entry which is preliminary data.</text>
</comment>
<keyword evidence="2" id="KW-0853">WD repeat</keyword>
<dbReference type="Proteomes" id="UP001479290">
    <property type="component" value="Unassembled WGS sequence"/>
</dbReference>
<gene>
    <name evidence="3" type="ORF">ABG768_003282</name>
</gene>
<dbReference type="PANTHER" id="PTHR44324">
    <property type="entry name" value="WD40 REPEAT DOMAIN 95"/>
    <property type="match status" value="1"/>
</dbReference>
<protein>
    <submittedName>
        <fullName evidence="3">Uncharacterized protein</fullName>
    </submittedName>
</protein>
<name>A0AAW1ZXT6_CULAL</name>
<dbReference type="PROSITE" id="PS50082">
    <property type="entry name" value="WD_REPEATS_2"/>
    <property type="match status" value="1"/>
</dbReference>
<dbReference type="AlphaFoldDB" id="A0AAW1ZXT6"/>
<accession>A0AAW1ZXT6</accession>
<reference evidence="3 4" key="1">
    <citation type="submission" date="2024-05" db="EMBL/GenBank/DDBJ databases">
        <title>A high-quality chromosomal-level genome assembly of Topmouth culter (Culter alburnus).</title>
        <authorList>
            <person name="Zhao H."/>
        </authorList>
    </citation>
    <scope>NUCLEOTIDE SEQUENCE [LARGE SCALE GENOMIC DNA]</scope>
    <source>
        <strain evidence="3">CATC2023</strain>
        <tissue evidence="3">Muscle</tissue>
    </source>
</reference>
<keyword evidence="4" id="KW-1185">Reference proteome</keyword>
<proteinExistence type="predicted"/>
<feature type="repeat" description="WD" evidence="2">
    <location>
        <begin position="1"/>
        <end position="41"/>
    </location>
</feature>
<dbReference type="InterPro" id="IPR051242">
    <property type="entry name" value="WD-EF-hand_domain"/>
</dbReference>
<feature type="non-terminal residue" evidence="3">
    <location>
        <position position="1"/>
    </location>
</feature>
<dbReference type="InterPro" id="IPR036322">
    <property type="entry name" value="WD40_repeat_dom_sf"/>
</dbReference>
<dbReference type="InterPro" id="IPR015943">
    <property type="entry name" value="WD40/YVTN_repeat-like_dom_sf"/>
</dbReference>
<evidence type="ECO:0000313" key="4">
    <source>
        <dbReference type="Proteomes" id="UP001479290"/>
    </source>
</evidence>
<dbReference type="PANTHER" id="PTHR44324:SF4">
    <property type="entry name" value="WD40 REPEAT DOMAIN 95"/>
    <property type="match status" value="1"/>
</dbReference>
<evidence type="ECO:0000313" key="3">
    <source>
        <dbReference type="EMBL" id="KAK9966156.1"/>
    </source>
</evidence>
<evidence type="ECO:0000256" key="1">
    <source>
        <dbReference type="ARBA" id="ARBA00022737"/>
    </source>
</evidence>
<dbReference type="EMBL" id="JAWDJR010000011">
    <property type="protein sequence ID" value="KAK9966156.1"/>
    <property type="molecule type" value="Genomic_DNA"/>
</dbReference>
<evidence type="ECO:0000256" key="2">
    <source>
        <dbReference type="PROSITE-ProRule" id="PRU00221"/>
    </source>
</evidence>
<feature type="non-terminal residue" evidence="3">
    <location>
        <position position="57"/>
    </location>
</feature>